<evidence type="ECO:0000313" key="9">
    <source>
        <dbReference type="Proteomes" id="UP001302367"/>
    </source>
</evidence>
<proteinExistence type="predicted"/>
<evidence type="ECO:0000259" key="7">
    <source>
        <dbReference type="Pfam" id="PF04082"/>
    </source>
</evidence>
<evidence type="ECO:0000313" key="8">
    <source>
        <dbReference type="EMBL" id="WPB08485.1"/>
    </source>
</evidence>
<feature type="domain" description="Xylanolytic transcriptional activator regulatory" evidence="7">
    <location>
        <begin position="119"/>
        <end position="366"/>
    </location>
</feature>
<dbReference type="Pfam" id="PF04082">
    <property type="entry name" value="Fungal_trans"/>
    <property type="match status" value="1"/>
</dbReference>
<dbReference type="GeneID" id="35436018"/>
<sequence>MRGGSPVPDQSQPAWGHADLLDTAGTNPWLSWDWNEPPWGVLDAAPSHGTDNISHAPLVSADTVPVDAPVVANIIDAKLDPVEYHRQTILIHLDQSSLGSTAPDSMRHWLSCAPLSLFLKTYFTRHHRHTPIIHLPTFNIVDCPTGLVFALTLIAAAYVPNLGLRARDVVRLLDCARTLTMVSDKSLNSGGPASLETLQALVLLGIMDRLMLKRTSDVPCSIDLGSIARLARAAHIFEVPNDAPNTSWREWATLESRRRLGLVLFAFDAFISVLHDQTPNVRDDELNMRFPSPEHVFMAASESEWRDANKLHPQHAATTYSVSLTLSSLFTHADMSLPLPDTLMGRFVLIHGILQYAWRTKRVLQENPRAISDAALQPYLQSRTSAICNSLRKWRAGWPEELLDFEPFSESPSLYQDRAEACWYLAGIVTLPHVNIRLPETSATDFSGALSVQQIFQCLILLSDSSLLHNVGQDFEATYHLVTERLSAGTNDGALGALIYREPDTTRAGFEE</sequence>
<dbReference type="PANTHER" id="PTHR40626:SF11">
    <property type="entry name" value="ZINC FINGER PROTEIN YPR022C"/>
    <property type="match status" value="1"/>
</dbReference>
<evidence type="ECO:0000256" key="5">
    <source>
        <dbReference type="ARBA" id="ARBA00022833"/>
    </source>
</evidence>
<dbReference type="CDD" id="cd12148">
    <property type="entry name" value="fungal_TF_MHR"/>
    <property type="match status" value="1"/>
</dbReference>
<evidence type="ECO:0000256" key="3">
    <source>
        <dbReference type="ARBA" id="ARBA00022737"/>
    </source>
</evidence>
<dbReference type="RefSeq" id="XP_023448466.2">
    <property type="nucleotide sequence ID" value="XM_023605026.2"/>
</dbReference>
<name>A0ABZ0P9K3_CERBT</name>
<keyword evidence="9" id="KW-1185">Reference proteome</keyword>
<evidence type="ECO:0000256" key="2">
    <source>
        <dbReference type="ARBA" id="ARBA00022723"/>
    </source>
</evidence>
<evidence type="ECO:0000256" key="6">
    <source>
        <dbReference type="ARBA" id="ARBA00023242"/>
    </source>
</evidence>
<keyword evidence="5" id="KW-0862">Zinc</keyword>
<keyword evidence="6" id="KW-0539">Nucleus</keyword>
<dbReference type="PANTHER" id="PTHR40626">
    <property type="entry name" value="MIP31509P"/>
    <property type="match status" value="1"/>
</dbReference>
<protein>
    <recommendedName>
        <fullName evidence="7">Xylanolytic transcriptional activator regulatory domain-containing protein</fullName>
    </recommendedName>
</protein>
<keyword evidence="3" id="KW-0677">Repeat</keyword>
<keyword evidence="2" id="KW-0479">Metal-binding</keyword>
<dbReference type="Proteomes" id="UP001302367">
    <property type="component" value="Chromosome 10"/>
</dbReference>
<organism evidence="8 9">
    <name type="scientific">Cercospora beticola</name>
    <name type="common">Sugarbeet leaf spot fungus</name>
    <dbReference type="NCBI Taxonomy" id="122368"/>
    <lineage>
        <taxon>Eukaryota</taxon>
        <taxon>Fungi</taxon>
        <taxon>Dikarya</taxon>
        <taxon>Ascomycota</taxon>
        <taxon>Pezizomycotina</taxon>
        <taxon>Dothideomycetes</taxon>
        <taxon>Dothideomycetidae</taxon>
        <taxon>Mycosphaerellales</taxon>
        <taxon>Mycosphaerellaceae</taxon>
        <taxon>Cercospora</taxon>
    </lineage>
</organism>
<comment type="subcellular location">
    <subcellularLocation>
        <location evidence="1">Nucleus</location>
    </subcellularLocation>
</comment>
<dbReference type="InterPro" id="IPR051059">
    <property type="entry name" value="VerF-like"/>
</dbReference>
<evidence type="ECO:0000256" key="4">
    <source>
        <dbReference type="ARBA" id="ARBA00022771"/>
    </source>
</evidence>
<accession>A0ABZ0P9K3</accession>
<evidence type="ECO:0000256" key="1">
    <source>
        <dbReference type="ARBA" id="ARBA00004123"/>
    </source>
</evidence>
<reference evidence="8 9" key="1">
    <citation type="submission" date="2023-09" db="EMBL/GenBank/DDBJ databases">
        <title>Complete-Gapless Cercospora beticola genome.</title>
        <authorList>
            <person name="Wyatt N.A."/>
            <person name="Spanner R.E."/>
            <person name="Bolton M.D."/>
        </authorList>
    </citation>
    <scope>NUCLEOTIDE SEQUENCE [LARGE SCALE GENOMIC DNA]</scope>
    <source>
        <strain evidence="8">Cb09-40</strain>
    </source>
</reference>
<dbReference type="InterPro" id="IPR007219">
    <property type="entry name" value="XnlR_reg_dom"/>
</dbReference>
<gene>
    <name evidence="8" type="ORF">RHO25_013151</name>
</gene>
<dbReference type="EMBL" id="CP134193">
    <property type="protein sequence ID" value="WPB08485.1"/>
    <property type="molecule type" value="Genomic_DNA"/>
</dbReference>
<keyword evidence="4" id="KW-0863">Zinc-finger</keyword>